<proteinExistence type="predicted"/>
<dbReference type="EMBL" id="BGPR01002598">
    <property type="protein sequence ID" value="GBM76104.1"/>
    <property type="molecule type" value="Genomic_DNA"/>
</dbReference>
<dbReference type="Proteomes" id="UP000499080">
    <property type="component" value="Unassembled WGS sequence"/>
</dbReference>
<keyword evidence="1" id="KW-0472">Membrane</keyword>
<name>A0A4Y2IEN1_ARAVE</name>
<accession>A0A4Y2IEN1</accession>
<organism evidence="2 3">
    <name type="scientific">Araneus ventricosus</name>
    <name type="common">Orbweaver spider</name>
    <name type="synonym">Epeira ventricosa</name>
    <dbReference type="NCBI Taxonomy" id="182803"/>
    <lineage>
        <taxon>Eukaryota</taxon>
        <taxon>Metazoa</taxon>
        <taxon>Ecdysozoa</taxon>
        <taxon>Arthropoda</taxon>
        <taxon>Chelicerata</taxon>
        <taxon>Arachnida</taxon>
        <taxon>Araneae</taxon>
        <taxon>Araneomorphae</taxon>
        <taxon>Entelegynae</taxon>
        <taxon>Araneoidea</taxon>
        <taxon>Araneidae</taxon>
        <taxon>Araneus</taxon>
    </lineage>
</organism>
<sequence length="120" mass="13961">MRKSPSPRKPFDGLLQSIRIFKYFVIETCYRNTGAAYIDQCPANRFLPWLVVLMGAETATVLIYLWVKMIWENYQTSQNIWVYHYWILEILLIIGTCGETNLGHCCSGESTKENRQSSTE</sequence>
<gene>
    <name evidence="2" type="ORF">AVEN_148240_1</name>
</gene>
<keyword evidence="1" id="KW-1133">Transmembrane helix</keyword>
<evidence type="ECO:0000256" key="1">
    <source>
        <dbReference type="SAM" id="Phobius"/>
    </source>
</evidence>
<keyword evidence="1" id="KW-0812">Transmembrane</keyword>
<feature type="transmembrane region" description="Helical" evidence="1">
    <location>
        <begin position="46"/>
        <end position="67"/>
    </location>
</feature>
<comment type="caution">
    <text evidence="2">The sequence shown here is derived from an EMBL/GenBank/DDBJ whole genome shotgun (WGS) entry which is preliminary data.</text>
</comment>
<dbReference type="OrthoDB" id="10566978at2759"/>
<reference evidence="2 3" key="1">
    <citation type="journal article" date="2019" name="Sci. Rep.">
        <title>Orb-weaving spider Araneus ventricosus genome elucidates the spidroin gene catalogue.</title>
        <authorList>
            <person name="Kono N."/>
            <person name="Nakamura H."/>
            <person name="Ohtoshi R."/>
            <person name="Moran D.A.P."/>
            <person name="Shinohara A."/>
            <person name="Yoshida Y."/>
            <person name="Fujiwara M."/>
            <person name="Mori M."/>
            <person name="Tomita M."/>
            <person name="Arakawa K."/>
        </authorList>
    </citation>
    <scope>NUCLEOTIDE SEQUENCE [LARGE SCALE GENOMIC DNA]</scope>
</reference>
<evidence type="ECO:0000313" key="3">
    <source>
        <dbReference type="Proteomes" id="UP000499080"/>
    </source>
</evidence>
<protein>
    <submittedName>
        <fullName evidence="2">Uncharacterized protein</fullName>
    </submittedName>
</protein>
<dbReference type="AlphaFoldDB" id="A0A4Y2IEN1"/>
<evidence type="ECO:0000313" key="2">
    <source>
        <dbReference type="EMBL" id="GBM76104.1"/>
    </source>
</evidence>
<keyword evidence="3" id="KW-1185">Reference proteome</keyword>